<evidence type="ECO:0000256" key="1">
    <source>
        <dbReference type="SAM" id="MobiDB-lite"/>
    </source>
</evidence>
<feature type="compositionally biased region" description="Basic and acidic residues" evidence="1">
    <location>
        <begin position="110"/>
        <end position="122"/>
    </location>
</feature>
<keyword evidence="2" id="KW-0812">Transmembrane</keyword>
<dbReference type="Proteomes" id="UP000184452">
    <property type="component" value="Unassembled WGS sequence"/>
</dbReference>
<sequence length="122" mass="12808">MEALGVPWFVAVRLLGPPLFLFAAGGALLLWRRPARPGPIWAALAVNLLAAALPFLWLGAQVLTDQAERTVYGLVMTLLQPSVALAAWGLLLWAAVFPAGAARGAGADGQGDRAEREPQNVG</sequence>
<reference evidence="3 4" key="1">
    <citation type="submission" date="2016-11" db="EMBL/GenBank/DDBJ databases">
        <authorList>
            <person name="Jaros S."/>
            <person name="Januszkiewicz K."/>
            <person name="Wedrychowicz H."/>
        </authorList>
    </citation>
    <scope>NUCLEOTIDE SEQUENCE [LARGE SCALE GENOMIC DNA]</scope>
    <source>
        <strain evidence="3 4">CGMCC 4.5723</strain>
    </source>
</reference>
<protein>
    <submittedName>
        <fullName evidence="3">Uncharacterized protein</fullName>
    </submittedName>
</protein>
<feature type="transmembrane region" description="Helical" evidence="2">
    <location>
        <begin position="6"/>
        <end position="31"/>
    </location>
</feature>
<name>A0A1M6Q0G0_9ACTN</name>
<feature type="transmembrane region" description="Helical" evidence="2">
    <location>
        <begin position="71"/>
        <end position="96"/>
    </location>
</feature>
<dbReference type="OrthoDB" id="3430465at2"/>
<evidence type="ECO:0000313" key="3">
    <source>
        <dbReference type="EMBL" id="SHK13700.1"/>
    </source>
</evidence>
<evidence type="ECO:0000313" key="4">
    <source>
        <dbReference type="Proteomes" id="UP000184452"/>
    </source>
</evidence>
<evidence type="ECO:0000256" key="2">
    <source>
        <dbReference type="SAM" id="Phobius"/>
    </source>
</evidence>
<gene>
    <name evidence="3" type="ORF">SAMN05421803_11453</name>
</gene>
<dbReference type="EMBL" id="FQZK01000014">
    <property type="protein sequence ID" value="SHK13700.1"/>
    <property type="molecule type" value="Genomic_DNA"/>
</dbReference>
<keyword evidence="2" id="KW-0472">Membrane</keyword>
<accession>A0A1M6Q0G0</accession>
<keyword evidence="2" id="KW-1133">Transmembrane helix</keyword>
<dbReference type="AlphaFoldDB" id="A0A1M6Q0G0"/>
<organism evidence="3 4">
    <name type="scientific">Nocardiopsis flavescens</name>
    <dbReference type="NCBI Taxonomy" id="758803"/>
    <lineage>
        <taxon>Bacteria</taxon>
        <taxon>Bacillati</taxon>
        <taxon>Actinomycetota</taxon>
        <taxon>Actinomycetes</taxon>
        <taxon>Streptosporangiales</taxon>
        <taxon>Nocardiopsidaceae</taxon>
        <taxon>Nocardiopsis</taxon>
    </lineage>
</organism>
<dbReference type="RefSeq" id="WP_073381140.1">
    <property type="nucleotide sequence ID" value="NZ_FQZK01000014.1"/>
</dbReference>
<proteinExistence type="predicted"/>
<keyword evidence="4" id="KW-1185">Reference proteome</keyword>
<dbReference type="STRING" id="758803.SAMN05421803_11453"/>
<feature type="transmembrane region" description="Helical" evidence="2">
    <location>
        <begin position="38"/>
        <end position="59"/>
    </location>
</feature>
<feature type="region of interest" description="Disordered" evidence="1">
    <location>
        <begin position="102"/>
        <end position="122"/>
    </location>
</feature>